<keyword evidence="2" id="KW-0378">Hydrolase</keyword>
<dbReference type="SUPFAM" id="SSF53474">
    <property type="entry name" value="alpha/beta-Hydrolases"/>
    <property type="match status" value="1"/>
</dbReference>
<reference evidence="3" key="1">
    <citation type="submission" date="2018-05" db="EMBL/GenBank/DDBJ databases">
        <authorList>
            <person name="Lanie J.A."/>
            <person name="Ng W.-L."/>
            <person name="Kazmierczak K.M."/>
            <person name="Andrzejewski T.M."/>
            <person name="Davidsen T.M."/>
            <person name="Wayne K.J."/>
            <person name="Tettelin H."/>
            <person name="Glass J.I."/>
            <person name="Rusch D."/>
            <person name="Podicherti R."/>
            <person name="Tsui H.-C.T."/>
            <person name="Winkler M.E."/>
        </authorList>
    </citation>
    <scope>NUCLEOTIDE SEQUENCE</scope>
</reference>
<sequence>PRARGFGPEQVADVNAQLMQRLGYDRYALQGGDWGAIVSRWHAFKHASPVVGLHLNMLIAGPPAGVENPTEGVSDSDLARMRERQAFFQGPETGYSQIQGTKPQTVGYGLNDSPAGQAAWIVEKFRTWCDCNGNPETIFTKDQLLTNITVYWVTQTATSSARMYYESRHASSSRDVGRVEVPTAGAIFPHELFFAPRQWAEASYNLTRWTEMPRGGHFAAMEQPDLFVED</sequence>
<feature type="non-terminal residue" evidence="3">
    <location>
        <position position="230"/>
    </location>
</feature>
<gene>
    <name evidence="3" type="ORF">METZ01_LOCUS511232</name>
</gene>
<organism evidence="3">
    <name type="scientific">marine metagenome</name>
    <dbReference type="NCBI Taxonomy" id="408172"/>
    <lineage>
        <taxon>unclassified sequences</taxon>
        <taxon>metagenomes</taxon>
        <taxon>ecological metagenomes</taxon>
    </lineage>
</organism>
<evidence type="ECO:0000256" key="1">
    <source>
        <dbReference type="ARBA" id="ARBA00010088"/>
    </source>
</evidence>
<proteinExistence type="inferred from homology"/>
<evidence type="ECO:0000256" key="2">
    <source>
        <dbReference type="ARBA" id="ARBA00022801"/>
    </source>
</evidence>
<accession>A0A383EQM2</accession>
<dbReference type="PANTHER" id="PTHR21661">
    <property type="entry name" value="EPOXIDE HYDROLASE 1-RELATED"/>
    <property type="match status" value="1"/>
</dbReference>
<dbReference type="AlphaFoldDB" id="A0A383EQM2"/>
<dbReference type="GO" id="GO:0097176">
    <property type="term" value="P:epoxide metabolic process"/>
    <property type="evidence" value="ECO:0007669"/>
    <property type="project" value="TreeGrafter"/>
</dbReference>
<dbReference type="PANTHER" id="PTHR21661:SF35">
    <property type="entry name" value="EPOXIDE HYDROLASE"/>
    <property type="match status" value="1"/>
</dbReference>
<dbReference type="EMBL" id="UINC01227476">
    <property type="protein sequence ID" value="SVE58378.1"/>
    <property type="molecule type" value="Genomic_DNA"/>
</dbReference>
<protein>
    <recommendedName>
        <fullName evidence="4">AB hydrolase-1 domain-containing protein</fullName>
    </recommendedName>
</protein>
<evidence type="ECO:0008006" key="4">
    <source>
        <dbReference type="Google" id="ProtNLM"/>
    </source>
</evidence>
<dbReference type="PRINTS" id="PR00412">
    <property type="entry name" value="EPOXHYDRLASE"/>
</dbReference>
<evidence type="ECO:0000313" key="3">
    <source>
        <dbReference type="EMBL" id="SVE58378.1"/>
    </source>
</evidence>
<dbReference type="Gene3D" id="3.40.50.1820">
    <property type="entry name" value="alpha/beta hydrolase"/>
    <property type="match status" value="1"/>
</dbReference>
<comment type="similarity">
    <text evidence="1">Belongs to the peptidase S33 family.</text>
</comment>
<feature type="non-terminal residue" evidence="3">
    <location>
        <position position="1"/>
    </location>
</feature>
<dbReference type="InterPro" id="IPR000639">
    <property type="entry name" value="Epox_hydrolase-like"/>
</dbReference>
<dbReference type="GO" id="GO:0004301">
    <property type="term" value="F:epoxide hydrolase activity"/>
    <property type="evidence" value="ECO:0007669"/>
    <property type="project" value="TreeGrafter"/>
</dbReference>
<name>A0A383EQM2_9ZZZZ</name>
<dbReference type="InterPro" id="IPR029058">
    <property type="entry name" value="AB_hydrolase_fold"/>
</dbReference>